<feature type="region of interest" description="Disordered" evidence="8">
    <location>
        <begin position="308"/>
        <end position="364"/>
    </location>
</feature>
<dbReference type="InterPro" id="IPR003660">
    <property type="entry name" value="HAMP_dom"/>
</dbReference>
<accession>A0A424Z3F3</accession>
<dbReference type="Gene3D" id="1.10.287.950">
    <property type="entry name" value="Methyl-accepting chemotaxis protein"/>
    <property type="match status" value="1"/>
</dbReference>
<dbReference type="AlphaFoldDB" id="A0A424Z3F3"/>
<sequence length="364" mass="39889">MTVCECGIERPCIDFYVAYEPNAFDGDDEDFVNEEGHDETGRFVPYWYREGNTIGLEPLVDYEIEDYYQLPKELERDVVTEPYMYQGQLLSSFVSPIMINGDFIGIAGTDVSLFYLDEMMDDVVLFDTGYAFIVSNQGMMITHPIEKSFMGTQNIGDFEDPVFSQMQSDINSGVSGQVTAISPVTDEKVVYSYSTIETGEYAVITVVPEDEMLAGVYALQNQIATIFIIAIGLMALLSYFIVSSIANPTRAAATRADNIAKGDLTGQIDKKFIGRKDEIGVLATSFGTMLENLNQLVTGIKQSADNAASKSQEMSATSEETTASANQIADTVSEISKGAQTQSAKVEEVARAMNDMNESVQSVA</sequence>
<evidence type="ECO:0000256" key="4">
    <source>
        <dbReference type="ARBA" id="ARBA00022692"/>
    </source>
</evidence>
<feature type="domain" description="HAMP" evidence="10">
    <location>
        <begin position="243"/>
        <end position="298"/>
    </location>
</feature>
<feature type="compositionally biased region" description="Polar residues" evidence="8">
    <location>
        <begin position="308"/>
        <end position="344"/>
    </location>
</feature>
<dbReference type="Proteomes" id="UP000284763">
    <property type="component" value="Unassembled WGS sequence"/>
</dbReference>
<dbReference type="Gene3D" id="3.30.450.20">
    <property type="entry name" value="PAS domain"/>
    <property type="match status" value="2"/>
</dbReference>
<keyword evidence="4 9" id="KW-0812">Transmembrane</keyword>
<gene>
    <name evidence="11" type="ORF">D5R95_02660</name>
</gene>
<evidence type="ECO:0000256" key="3">
    <source>
        <dbReference type="ARBA" id="ARBA00022500"/>
    </source>
</evidence>
<evidence type="ECO:0000256" key="8">
    <source>
        <dbReference type="SAM" id="MobiDB-lite"/>
    </source>
</evidence>
<keyword evidence="3" id="KW-0145">Chemotaxis</keyword>
<evidence type="ECO:0000256" key="9">
    <source>
        <dbReference type="SAM" id="Phobius"/>
    </source>
</evidence>
<reference evidence="11 12" key="1">
    <citation type="submission" date="2018-08" db="EMBL/GenBank/DDBJ databases">
        <title>The metabolism and importance of syntrophic acetate oxidation coupled to methane or sulfide production in haloalkaline environments.</title>
        <authorList>
            <person name="Timmers P.H.A."/>
            <person name="Vavourakis C.D."/>
            <person name="Sorokin D.Y."/>
            <person name="Sinninghe Damste J.S."/>
            <person name="Muyzer G."/>
            <person name="Stams A.J.M."/>
            <person name="Plugge C.M."/>
        </authorList>
    </citation>
    <scope>NUCLEOTIDE SEQUENCE [LARGE SCALE GENOMIC DNA]</scope>
    <source>
        <strain evidence="11">MSAO_Arc3</strain>
    </source>
</reference>
<keyword evidence="5 9" id="KW-1133">Transmembrane helix</keyword>
<keyword evidence="6 9" id="KW-0472">Membrane</keyword>
<feature type="non-terminal residue" evidence="11">
    <location>
        <position position="364"/>
    </location>
</feature>
<dbReference type="PANTHER" id="PTHR32089">
    <property type="entry name" value="METHYL-ACCEPTING CHEMOTAXIS PROTEIN MCPB"/>
    <property type="match status" value="1"/>
</dbReference>
<dbReference type="SMART" id="SM00304">
    <property type="entry name" value="HAMP"/>
    <property type="match status" value="1"/>
</dbReference>
<dbReference type="PROSITE" id="PS50885">
    <property type="entry name" value="HAMP"/>
    <property type="match status" value="1"/>
</dbReference>
<evidence type="ECO:0000313" key="12">
    <source>
        <dbReference type="Proteomes" id="UP000284763"/>
    </source>
</evidence>
<dbReference type="GO" id="GO:0006935">
    <property type="term" value="P:chemotaxis"/>
    <property type="evidence" value="ECO:0007669"/>
    <property type="project" value="UniProtKB-KW"/>
</dbReference>
<name>A0A424Z3F3_9EURY</name>
<dbReference type="EMBL" id="QZAB01000178">
    <property type="protein sequence ID" value="RQD88913.1"/>
    <property type="molecule type" value="Genomic_DNA"/>
</dbReference>
<dbReference type="CDD" id="cd12913">
    <property type="entry name" value="PDC1_MCP_like"/>
    <property type="match status" value="1"/>
</dbReference>
<dbReference type="CDD" id="cd12912">
    <property type="entry name" value="PDC2_MCP_like"/>
    <property type="match status" value="1"/>
</dbReference>
<dbReference type="PANTHER" id="PTHR32089:SF112">
    <property type="entry name" value="LYSOZYME-LIKE PROTEIN-RELATED"/>
    <property type="match status" value="1"/>
</dbReference>
<evidence type="ECO:0000256" key="1">
    <source>
        <dbReference type="ARBA" id="ARBA00004651"/>
    </source>
</evidence>
<comment type="subcellular location">
    <subcellularLocation>
        <location evidence="1">Cell membrane</location>
        <topology evidence="1">Multi-pass membrane protein</topology>
    </subcellularLocation>
</comment>
<dbReference type="Pfam" id="PF02743">
    <property type="entry name" value="dCache_1"/>
    <property type="match status" value="1"/>
</dbReference>
<evidence type="ECO:0000256" key="7">
    <source>
        <dbReference type="ARBA" id="ARBA00029447"/>
    </source>
</evidence>
<dbReference type="GO" id="GO:0007165">
    <property type="term" value="P:signal transduction"/>
    <property type="evidence" value="ECO:0007669"/>
    <property type="project" value="InterPro"/>
</dbReference>
<organism evidence="11 12">
    <name type="scientific">Methanosalsum natronophilum</name>
    <dbReference type="NCBI Taxonomy" id="768733"/>
    <lineage>
        <taxon>Archaea</taxon>
        <taxon>Methanobacteriati</taxon>
        <taxon>Methanobacteriota</taxon>
        <taxon>Stenosarchaea group</taxon>
        <taxon>Methanomicrobia</taxon>
        <taxon>Methanosarcinales</taxon>
        <taxon>Methanosarcinaceae</taxon>
        <taxon>Methanosalsum</taxon>
    </lineage>
</organism>
<dbReference type="GO" id="GO:0005886">
    <property type="term" value="C:plasma membrane"/>
    <property type="evidence" value="ECO:0007669"/>
    <property type="project" value="UniProtKB-SubCell"/>
</dbReference>
<evidence type="ECO:0000256" key="5">
    <source>
        <dbReference type="ARBA" id="ARBA00022989"/>
    </source>
</evidence>
<dbReference type="Pfam" id="PF00672">
    <property type="entry name" value="HAMP"/>
    <property type="match status" value="1"/>
</dbReference>
<evidence type="ECO:0000256" key="6">
    <source>
        <dbReference type="ARBA" id="ARBA00023136"/>
    </source>
</evidence>
<evidence type="ECO:0000313" key="11">
    <source>
        <dbReference type="EMBL" id="RQD88913.1"/>
    </source>
</evidence>
<dbReference type="InterPro" id="IPR033479">
    <property type="entry name" value="dCache_1"/>
</dbReference>
<dbReference type="SUPFAM" id="SSF58104">
    <property type="entry name" value="Methyl-accepting chemotaxis protein (MCP) signaling domain"/>
    <property type="match status" value="1"/>
</dbReference>
<evidence type="ECO:0000256" key="2">
    <source>
        <dbReference type="ARBA" id="ARBA00022475"/>
    </source>
</evidence>
<comment type="caution">
    <text evidence="11">The sequence shown here is derived from an EMBL/GenBank/DDBJ whole genome shotgun (WGS) entry which is preliminary data.</text>
</comment>
<keyword evidence="2" id="KW-1003">Cell membrane</keyword>
<comment type="similarity">
    <text evidence="7">Belongs to the methyl-accepting chemotaxis (MCP) protein family.</text>
</comment>
<proteinExistence type="inferred from homology"/>
<protein>
    <submittedName>
        <fullName evidence="11">Methyl-accepting chemotaxis protein</fullName>
    </submittedName>
</protein>
<feature type="transmembrane region" description="Helical" evidence="9">
    <location>
        <begin position="223"/>
        <end position="242"/>
    </location>
</feature>
<evidence type="ECO:0000259" key="10">
    <source>
        <dbReference type="PROSITE" id="PS50885"/>
    </source>
</evidence>
<dbReference type="CDD" id="cd06225">
    <property type="entry name" value="HAMP"/>
    <property type="match status" value="1"/>
</dbReference>